<dbReference type="AlphaFoldDB" id="A0ABD0P931"/>
<dbReference type="InterPro" id="IPR013783">
    <property type="entry name" value="Ig-like_fold"/>
</dbReference>
<protein>
    <submittedName>
        <fullName evidence="1">Uncharacterized protein</fullName>
    </submittedName>
</protein>
<keyword evidence="2" id="KW-1185">Reference proteome</keyword>
<feature type="non-terminal residue" evidence="1">
    <location>
        <position position="1"/>
    </location>
</feature>
<accession>A0ABD0P931</accession>
<dbReference type="InterPro" id="IPR036179">
    <property type="entry name" value="Ig-like_dom_sf"/>
</dbReference>
<dbReference type="EMBL" id="JAMKFB020000017">
    <property type="protein sequence ID" value="KAL0170126.1"/>
    <property type="molecule type" value="Genomic_DNA"/>
</dbReference>
<gene>
    <name evidence="1" type="ORF">M9458_034722</name>
</gene>
<reference evidence="1 2" key="1">
    <citation type="submission" date="2024-05" db="EMBL/GenBank/DDBJ databases">
        <title>Genome sequencing and assembly of Indian major carp, Cirrhinus mrigala (Hamilton, 1822).</title>
        <authorList>
            <person name="Mohindra V."/>
            <person name="Chowdhury L.M."/>
            <person name="Lal K."/>
            <person name="Jena J.K."/>
        </authorList>
    </citation>
    <scope>NUCLEOTIDE SEQUENCE [LARGE SCALE GENOMIC DNA]</scope>
    <source>
        <strain evidence="1">CM1030</strain>
        <tissue evidence="1">Blood</tissue>
    </source>
</reference>
<comment type="caution">
    <text evidence="1">The sequence shown here is derived from an EMBL/GenBank/DDBJ whole genome shotgun (WGS) entry which is preliminary data.</text>
</comment>
<dbReference type="SUPFAM" id="SSF48726">
    <property type="entry name" value="Immunoglobulin"/>
    <property type="match status" value="1"/>
</dbReference>
<dbReference type="Proteomes" id="UP001529510">
    <property type="component" value="Unassembled WGS sequence"/>
</dbReference>
<organism evidence="1 2">
    <name type="scientific">Cirrhinus mrigala</name>
    <name type="common">Mrigala</name>
    <dbReference type="NCBI Taxonomy" id="683832"/>
    <lineage>
        <taxon>Eukaryota</taxon>
        <taxon>Metazoa</taxon>
        <taxon>Chordata</taxon>
        <taxon>Craniata</taxon>
        <taxon>Vertebrata</taxon>
        <taxon>Euteleostomi</taxon>
        <taxon>Actinopterygii</taxon>
        <taxon>Neopterygii</taxon>
        <taxon>Teleostei</taxon>
        <taxon>Ostariophysi</taxon>
        <taxon>Cypriniformes</taxon>
        <taxon>Cyprinidae</taxon>
        <taxon>Labeoninae</taxon>
        <taxon>Labeonini</taxon>
        <taxon>Cirrhinus</taxon>
    </lineage>
</organism>
<dbReference type="Gene3D" id="2.60.40.10">
    <property type="entry name" value="Immunoglobulins"/>
    <property type="match status" value="1"/>
</dbReference>
<evidence type="ECO:0000313" key="2">
    <source>
        <dbReference type="Proteomes" id="UP001529510"/>
    </source>
</evidence>
<name>A0ABD0P931_CIRMR</name>
<sequence>VFNETLRITRIQRHQGGRYYCKAENGLGTPAIKSIRVDVYCELTSSSACRHKNHTLDKHSCESTIAWY</sequence>
<evidence type="ECO:0000313" key="1">
    <source>
        <dbReference type="EMBL" id="KAL0170126.1"/>
    </source>
</evidence>
<proteinExistence type="predicted"/>